<dbReference type="EMBL" id="AM920430">
    <property type="protein sequence ID" value="CAP83020.1"/>
    <property type="molecule type" value="Genomic_DNA"/>
</dbReference>
<keyword evidence="2" id="KW-1185">Reference proteome</keyword>
<dbReference type="BioCyc" id="PCHR:PC15G01340-MONOMER"/>
<evidence type="ECO:0000313" key="2">
    <source>
        <dbReference type="Proteomes" id="UP000000724"/>
    </source>
</evidence>
<evidence type="ECO:0000313" key="1">
    <source>
        <dbReference type="EMBL" id="CAP83020.1"/>
    </source>
</evidence>
<dbReference type="Gene3D" id="3.30.710.10">
    <property type="entry name" value="Potassium Channel Kv1.1, Chain A"/>
    <property type="match status" value="1"/>
</dbReference>
<name>B6H679_PENRW</name>
<dbReference type="Proteomes" id="UP000000724">
    <property type="component" value="Contig Pc00c15"/>
</dbReference>
<accession>B6H679</accession>
<sequence>MLFYLLPFNIGFPDLQPLLQSLLESGRYSDLTISCEGRKFAVHRAIQPFNELVTFLYIRDYDDTGIPDIEDKKSVSGEVKDSHAVLWNNLGVFMAADKFDIAPLKQLARTRLIN</sequence>
<dbReference type="InterPro" id="IPR011333">
    <property type="entry name" value="SKP1/BTB/POZ_sf"/>
</dbReference>
<proteinExistence type="predicted"/>
<dbReference type="AlphaFoldDB" id="B6H679"/>
<organism evidence="1 2">
    <name type="scientific">Penicillium rubens (strain ATCC 28089 / DSM 1075 / NRRL 1951 / Wisconsin 54-1255)</name>
    <name type="common">Penicillium chrysogenum</name>
    <dbReference type="NCBI Taxonomy" id="500485"/>
    <lineage>
        <taxon>Eukaryota</taxon>
        <taxon>Fungi</taxon>
        <taxon>Dikarya</taxon>
        <taxon>Ascomycota</taxon>
        <taxon>Pezizomycotina</taxon>
        <taxon>Eurotiomycetes</taxon>
        <taxon>Eurotiomycetidae</taxon>
        <taxon>Eurotiales</taxon>
        <taxon>Aspergillaceae</taxon>
        <taxon>Penicillium</taxon>
        <taxon>Penicillium chrysogenum species complex</taxon>
    </lineage>
</organism>
<dbReference type="OrthoDB" id="6359816at2759"/>
<protein>
    <submittedName>
        <fullName evidence="1">Pc15g01340 protein</fullName>
    </submittedName>
</protein>
<dbReference type="VEuPathDB" id="FungiDB:PCH_Pc15g01340"/>
<gene>
    <name evidence="1" type="ORF">Pc15g01340</name>
    <name evidence="1" type="ORF">PCH_Pc15g01340</name>
</gene>
<reference evidence="1 2" key="1">
    <citation type="journal article" date="2008" name="Nat. Biotechnol.">
        <title>Genome sequencing and analysis of the filamentous fungus Penicillium chrysogenum.</title>
        <authorList>
            <person name="van den Berg M.A."/>
            <person name="Albang R."/>
            <person name="Albermann K."/>
            <person name="Badger J.H."/>
            <person name="Daran J.-M."/>
            <person name="Driessen A.J.M."/>
            <person name="Garcia-Estrada C."/>
            <person name="Fedorova N.D."/>
            <person name="Harris D.M."/>
            <person name="Heijne W.H.M."/>
            <person name="Joardar V.S."/>
            <person name="Kiel J.A.K.W."/>
            <person name="Kovalchuk A."/>
            <person name="Martin J.F."/>
            <person name="Nierman W.C."/>
            <person name="Nijland J.G."/>
            <person name="Pronk J.T."/>
            <person name="Roubos J.A."/>
            <person name="van der Klei I.J."/>
            <person name="van Peij N.N.M.E."/>
            <person name="Veenhuis M."/>
            <person name="von Doehren H."/>
            <person name="Wagner C."/>
            <person name="Wortman J.R."/>
            <person name="Bovenberg R.A.L."/>
        </authorList>
    </citation>
    <scope>NUCLEOTIDE SEQUENCE [LARGE SCALE GENOMIC DNA]</scope>
    <source>
        <strain evidence="2">ATCC 28089 / DSM 1075 / NRRL 1951 / Wisconsin 54-1255</strain>
    </source>
</reference>
<dbReference type="STRING" id="500485.B6H679"/>
<dbReference type="SUPFAM" id="SSF54695">
    <property type="entry name" value="POZ domain"/>
    <property type="match status" value="1"/>
</dbReference>
<dbReference type="OMA" id="HGFKEAT"/>
<dbReference type="HOGENOM" id="CLU_2121851_0_0_1"/>